<dbReference type="InterPro" id="IPR006976">
    <property type="entry name" value="VanZ-like"/>
</dbReference>
<sequence>MTRLHLPLVPKSVRWLLVASVAGVLLYYSVFAPPGSGAIEMGPLGLFPYSNWLHVIAYVGLSGAVVYAIYAPPRSSWYAVGGGFLVAFGYGVAIELLQSTLPARTFAVGDMGLNALGAGVAAVVWLGLFHVARFYRLSAIDDVEPVVQ</sequence>
<evidence type="ECO:0000259" key="2">
    <source>
        <dbReference type="Pfam" id="PF04892"/>
    </source>
</evidence>
<feature type="transmembrane region" description="Helical" evidence="1">
    <location>
        <begin position="111"/>
        <end position="132"/>
    </location>
</feature>
<keyword evidence="1" id="KW-0472">Membrane</keyword>
<dbReference type="RefSeq" id="WP_379746060.1">
    <property type="nucleotide sequence ID" value="NZ_JBHSVN010000001.1"/>
</dbReference>
<proteinExistence type="predicted"/>
<keyword evidence="1" id="KW-1133">Transmembrane helix</keyword>
<keyword evidence="4" id="KW-1185">Reference proteome</keyword>
<evidence type="ECO:0000256" key="1">
    <source>
        <dbReference type="SAM" id="Phobius"/>
    </source>
</evidence>
<feature type="transmembrane region" description="Helical" evidence="1">
    <location>
        <begin position="51"/>
        <end position="70"/>
    </location>
</feature>
<gene>
    <name evidence="3" type="ORF">ACFQE9_14075</name>
</gene>
<evidence type="ECO:0000313" key="4">
    <source>
        <dbReference type="Proteomes" id="UP001596296"/>
    </source>
</evidence>
<accession>A0ABD5V3H6</accession>
<reference evidence="3 4" key="1">
    <citation type="journal article" date="2019" name="Int. J. Syst. Evol. Microbiol.">
        <title>The Global Catalogue of Microorganisms (GCM) 10K type strain sequencing project: providing services to taxonomists for standard genome sequencing and annotation.</title>
        <authorList>
            <consortium name="The Broad Institute Genomics Platform"/>
            <consortium name="The Broad Institute Genome Sequencing Center for Infectious Disease"/>
            <person name="Wu L."/>
            <person name="Ma J."/>
        </authorList>
    </citation>
    <scope>NUCLEOTIDE SEQUENCE [LARGE SCALE GENOMIC DNA]</scope>
    <source>
        <strain evidence="3 4">SKJ47</strain>
    </source>
</reference>
<dbReference type="EMBL" id="JBHSXL010000011">
    <property type="protein sequence ID" value="MFC6893726.1"/>
    <property type="molecule type" value="Genomic_DNA"/>
</dbReference>
<dbReference type="Proteomes" id="UP001596296">
    <property type="component" value="Unassembled WGS sequence"/>
</dbReference>
<keyword evidence="1" id="KW-0812">Transmembrane</keyword>
<comment type="caution">
    <text evidence="3">The sequence shown here is derived from an EMBL/GenBank/DDBJ whole genome shotgun (WGS) entry which is preliminary data.</text>
</comment>
<dbReference type="Pfam" id="PF04892">
    <property type="entry name" value="VanZ"/>
    <property type="match status" value="1"/>
</dbReference>
<feature type="domain" description="VanZ-like" evidence="2">
    <location>
        <begin position="49"/>
        <end position="126"/>
    </location>
</feature>
<dbReference type="AlphaFoldDB" id="A0ABD5V3H6"/>
<protein>
    <submittedName>
        <fullName evidence="3">VanZ family protein</fullName>
    </submittedName>
</protein>
<name>A0ABD5V3H6_9EURY</name>
<dbReference type="NCBIfam" id="NF037970">
    <property type="entry name" value="vanZ_1"/>
    <property type="match status" value="1"/>
</dbReference>
<evidence type="ECO:0000313" key="3">
    <source>
        <dbReference type="EMBL" id="MFC6893726.1"/>
    </source>
</evidence>
<feature type="transmembrane region" description="Helical" evidence="1">
    <location>
        <begin position="12"/>
        <end position="31"/>
    </location>
</feature>
<organism evidence="3 4">
    <name type="scientific">Halopenitus salinus</name>
    <dbReference type="NCBI Taxonomy" id="1198295"/>
    <lineage>
        <taxon>Archaea</taxon>
        <taxon>Methanobacteriati</taxon>
        <taxon>Methanobacteriota</taxon>
        <taxon>Stenosarchaea group</taxon>
        <taxon>Halobacteria</taxon>
        <taxon>Halobacteriales</taxon>
        <taxon>Haloferacaceae</taxon>
        <taxon>Halopenitus</taxon>
    </lineage>
</organism>
<feature type="transmembrane region" description="Helical" evidence="1">
    <location>
        <begin position="77"/>
        <end position="99"/>
    </location>
</feature>